<name>A0A485KY45_9STRA</name>
<dbReference type="Gene3D" id="2.120.10.30">
    <property type="entry name" value="TolB, C-terminal domain"/>
    <property type="match status" value="2"/>
</dbReference>
<accession>A0A485KY45</accession>
<dbReference type="PANTHER" id="PTHR13833:SF71">
    <property type="entry name" value="NHL DOMAIN-CONTAINING PROTEIN"/>
    <property type="match status" value="1"/>
</dbReference>
<feature type="transmembrane region" description="Helical" evidence="2">
    <location>
        <begin position="69"/>
        <end position="89"/>
    </location>
</feature>
<dbReference type="EMBL" id="CAADRA010005472">
    <property type="protein sequence ID" value="VFT90269.1"/>
    <property type="molecule type" value="Genomic_DNA"/>
</dbReference>
<organism evidence="4 5">
    <name type="scientific">Aphanomyces stellatus</name>
    <dbReference type="NCBI Taxonomy" id="120398"/>
    <lineage>
        <taxon>Eukaryota</taxon>
        <taxon>Sar</taxon>
        <taxon>Stramenopiles</taxon>
        <taxon>Oomycota</taxon>
        <taxon>Saprolegniomycetes</taxon>
        <taxon>Saprolegniales</taxon>
        <taxon>Verrucalvaceae</taxon>
        <taxon>Aphanomyces</taxon>
    </lineage>
</organism>
<dbReference type="EMBL" id="VJMH01005451">
    <property type="protein sequence ID" value="KAF0695779.1"/>
    <property type="molecule type" value="Genomic_DNA"/>
</dbReference>
<keyword evidence="2" id="KW-1133">Transmembrane helix</keyword>
<evidence type="ECO:0000313" key="5">
    <source>
        <dbReference type="Proteomes" id="UP000332933"/>
    </source>
</evidence>
<sequence length="441" mass="43779">MKAVAVVEDFDTLPDRPTKMPLPADASVDDPPLSTSSPGLSPVPLAPEGDNNAPPDSDKEDAKKRKIPPIVFVPLLGAFLVITIVPSVVSNVINKAPSPSPPAPAPAPGPGSSTTGGFGGGGDGGGISTPSPAPSAYVAPTTTPAAAYTISTAVANVPTVTDIAYDAAAQVWVALNTTHAYVWAPSSFASISNAGGGTRLAFDSAGSLYIADTQQVVQHAIVGGGTNWVSAPATTTTSTISSTTCMASVGTTAVALGTASGALTTWNTSLAGGPTAVTYASPASGLPAVTMSDVAVQGTTVYIADAAAHCIRRLVLQPSNLLTGTLDVLAGACGTAGYVDGATGASRWNGPSGIAVDGYGIVYVSDTANNVVRKIEAGVVSTLVGNTTAGLADGRAKAATMLRAPARLAVNAAVAWKTTSGTLALHVVDAGNQCIRKITYG</sequence>
<dbReference type="PANTHER" id="PTHR13833">
    <property type="match status" value="1"/>
</dbReference>
<proteinExistence type="predicted"/>
<keyword evidence="5" id="KW-1185">Reference proteome</keyword>
<gene>
    <name evidence="4" type="primary">Aste57867_13430</name>
    <name evidence="3" type="ORF">As57867_013380</name>
    <name evidence="4" type="ORF">ASTE57867_13430</name>
</gene>
<dbReference type="SUPFAM" id="SSF63829">
    <property type="entry name" value="Calcium-dependent phosphotriesterase"/>
    <property type="match status" value="1"/>
</dbReference>
<reference evidence="3" key="2">
    <citation type="submission" date="2019-06" db="EMBL/GenBank/DDBJ databases">
        <title>Genomics analysis of Aphanomyces spp. identifies a new class of oomycete effector associated with host adaptation.</title>
        <authorList>
            <person name="Gaulin E."/>
        </authorList>
    </citation>
    <scope>NUCLEOTIDE SEQUENCE</scope>
    <source>
        <strain evidence="3">CBS 578.67</strain>
    </source>
</reference>
<dbReference type="OrthoDB" id="79326at2759"/>
<feature type="compositionally biased region" description="Pro residues" evidence="1">
    <location>
        <begin position="98"/>
        <end position="109"/>
    </location>
</feature>
<dbReference type="Proteomes" id="UP000332933">
    <property type="component" value="Unassembled WGS sequence"/>
</dbReference>
<reference evidence="4 5" key="1">
    <citation type="submission" date="2019-03" db="EMBL/GenBank/DDBJ databases">
        <authorList>
            <person name="Gaulin E."/>
            <person name="Dumas B."/>
        </authorList>
    </citation>
    <scope>NUCLEOTIDE SEQUENCE [LARGE SCALE GENOMIC DNA]</scope>
    <source>
        <strain evidence="4">CBS 568.67</strain>
    </source>
</reference>
<protein>
    <submittedName>
        <fullName evidence="4">Aste57867_13430 protein</fullName>
    </submittedName>
</protein>
<evidence type="ECO:0000313" key="3">
    <source>
        <dbReference type="EMBL" id="KAF0695779.1"/>
    </source>
</evidence>
<keyword evidence="2" id="KW-0812">Transmembrane</keyword>
<feature type="compositionally biased region" description="Gly residues" evidence="1">
    <location>
        <begin position="114"/>
        <end position="127"/>
    </location>
</feature>
<feature type="compositionally biased region" description="Low complexity" evidence="1">
    <location>
        <begin position="31"/>
        <end position="43"/>
    </location>
</feature>
<feature type="region of interest" description="Disordered" evidence="1">
    <location>
        <begin position="97"/>
        <end position="136"/>
    </location>
</feature>
<dbReference type="AlphaFoldDB" id="A0A485KY45"/>
<keyword evidence="2" id="KW-0472">Membrane</keyword>
<feature type="region of interest" description="Disordered" evidence="1">
    <location>
        <begin position="1"/>
        <end position="63"/>
    </location>
</feature>
<evidence type="ECO:0000256" key="2">
    <source>
        <dbReference type="SAM" id="Phobius"/>
    </source>
</evidence>
<dbReference type="InterPro" id="IPR011042">
    <property type="entry name" value="6-blade_b-propeller_TolB-like"/>
</dbReference>
<evidence type="ECO:0000313" key="4">
    <source>
        <dbReference type="EMBL" id="VFT90269.1"/>
    </source>
</evidence>
<evidence type="ECO:0000256" key="1">
    <source>
        <dbReference type="SAM" id="MobiDB-lite"/>
    </source>
</evidence>